<evidence type="ECO:0000313" key="1">
    <source>
        <dbReference type="EMBL" id="KAI5432937.1"/>
    </source>
</evidence>
<evidence type="ECO:0000313" key="2">
    <source>
        <dbReference type="Proteomes" id="UP001058974"/>
    </source>
</evidence>
<gene>
    <name evidence="1" type="ORF">KIW84_020302</name>
</gene>
<protein>
    <submittedName>
        <fullName evidence="1">Uncharacterized protein</fullName>
    </submittedName>
</protein>
<proteinExistence type="predicted"/>
<dbReference type="EMBL" id="JAMSHJ010000002">
    <property type="protein sequence ID" value="KAI5432937.1"/>
    <property type="molecule type" value="Genomic_DNA"/>
</dbReference>
<name>A0A9D5B2D5_PEA</name>
<accession>A0A9D5B2D5</accession>
<reference evidence="1 2" key="1">
    <citation type="journal article" date="2022" name="Nat. Genet.">
        <title>Improved pea reference genome and pan-genome highlight genomic features and evolutionary characteristics.</title>
        <authorList>
            <person name="Yang T."/>
            <person name="Liu R."/>
            <person name="Luo Y."/>
            <person name="Hu S."/>
            <person name="Wang D."/>
            <person name="Wang C."/>
            <person name="Pandey M.K."/>
            <person name="Ge S."/>
            <person name="Xu Q."/>
            <person name="Li N."/>
            <person name="Li G."/>
            <person name="Huang Y."/>
            <person name="Saxena R.K."/>
            <person name="Ji Y."/>
            <person name="Li M."/>
            <person name="Yan X."/>
            <person name="He Y."/>
            <person name="Liu Y."/>
            <person name="Wang X."/>
            <person name="Xiang C."/>
            <person name="Varshney R.K."/>
            <person name="Ding H."/>
            <person name="Gao S."/>
            <person name="Zong X."/>
        </authorList>
    </citation>
    <scope>NUCLEOTIDE SEQUENCE [LARGE SCALE GENOMIC DNA]</scope>
    <source>
        <strain evidence="1 2">cv. Zhongwan 6</strain>
    </source>
</reference>
<keyword evidence="2" id="KW-1185">Reference proteome</keyword>
<dbReference type="Gramene" id="Psat02G0030200-T1">
    <property type="protein sequence ID" value="KAI5432937.1"/>
    <property type="gene ID" value="KIW84_020302"/>
</dbReference>
<dbReference type="Proteomes" id="UP001058974">
    <property type="component" value="Chromosome 2"/>
</dbReference>
<dbReference type="AlphaFoldDB" id="A0A9D5B2D5"/>
<sequence>MEALKKFMVYIQKDKNEDEEPSWFGCETCHIWKKEVNTLKDKLDKASQSKVTFSINPSKFKWSLNPSYKRYKYVQKDLNSKSTSHHNLSCHFCCKKGHTIAKCKFMRFLVPKYVFQWLSKCNKGFTNP</sequence>
<organism evidence="1 2">
    <name type="scientific">Pisum sativum</name>
    <name type="common">Garden pea</name>
    <name type="synonym">Lathyrus oleraceus</name>
    <dbReference type="NCBI Taxonomy" id="3888"/>
    <lineage>
        <taxon>Eukaryota</taxon>
        <taxon>Viridiplantae</taxon>
        <taxon>Streptophyta</taxon>
        <taxon>Embryophyta</taxon>
        <taxon>Tracheophyta</taxon>
        <taxon>Spermatophyta</taxon>
        <taxon>Magnoliopsida</taxon>
        <taxon>eudicotyledons</taxon>
        <taxon>Gunneridae</taxon>
        <taxon>Pentapetalae</taxon>
        <taxon>rosids</taxon>
        <taxon>fabids</taxon>
        <taxon>Fabales</taxon>
        <taxon>Fabaceae</taxon>
        <taxon>Papilionoideae</taxon>
        <taxon>50 kb inversion clade</taxon>
        <taxon>NPAAA clade</taxon>
        <taxon>Hologalegina</taxon>
        <taxon>IRL clade</taxon>
        <taxon>Fabeae</taxon>
        <taxon>Lathyrus</taxon>
    </lineage>
</organism>
<comment type="caution">
    <text evidence="1">The sequence shown here is derived from an EMBL/GenBank/DDBJ whole genome shotgun (WGS) entry which is preliminary data.</text>
</comment>